<feature type="compositionally biased region" description="Basic and acidic residues" evidence="1">
    <location>
        <begin position="482"/>
        <end position="491"/>
    </location>
</feature>
<feature type="non-terminal residue" evidence="3">
    <location>
        <position position="646"/>
    </location>
</feature>
<evidence type="ECO:0000256" key="1">
    <source>
        <dbReference type="SAM" id="MobiDB-lite"/>
    </source>
</evidence>
<feature type="compositionally biased region" description="Basic and acidic residues" evidence="1">
    <location>
        <begin position="107"/>
        <end position="121"/>
    </location>
</feature>
<dbReference type="InterPro" id="IPR053210">
    <property type="entry name" value="ANKRD12"/>
</dbReference>
<proteinExistence type="predicted"/>
<feature type="compositionally biased region" description="Polar residues" evidence="1">
    <location>
        <begin position="350"/>
        <end position="376"/>
    </location>
</feature>
<feature type="compositionally biased region" description="Low complexity" evidence="1">
    <location>
        <begin position="97"/>
        <end position="106"/>
    </location>
</feature>
<feature type="compositionally biased region" description="Polar residues" evidence="1">
    <location>
        <begin position="128"/>
        <end position="140"/>
    </location>
</feature>
<feature type="compositionally biased region" description="Basic and acidic residues" evidence="1">
    <location>
        <begin position="232"/>
        <end position="256"/>
    </location>
</feature>
<evidence type="ECO:0000313" key="3">
    <source>
        <dbReference type="RefSeq" id="XP_006824091.1"/>
    </source>
</evidence>
<dbReference type="RefSeq" id="XP_006824091.1">
    <property type="nucleotide sequence ID" value="XM_006824028.1"/>
</dbReference>
<feature type="compositionally biased region" description="Polar residues" evidence="1">
    <location>
        <begin position="161"/>
        <end position="171"/>
    </location>
</feature>
<protein>
    <submittedName>
        <fullName evidence="3">Dentin sialophosphoprotein-like</fullName>
    </submittedName>
</protein>
<feature type="compositionally biased region" description="Polar residues" evidence="1">
    <location>
        <begin position="460"/>
        <end position="481"/>
    </location>
</feature>
<feature type="compositionally biased region" description="Polar residues" evidence="1">
    <location>
        <begin position="400"/>
        <end position="419"/>
    </location>
</feature>
<feature type="compositionally biased region" description="Basic and acidic residues" evidence="1">
    <location>
        <begin position="188"/>
        <end position="210"/>
    </location>
</feature>
<feature type="region of interest" description="Disordered" evidence="1">
    <location>
        <begin position="350"/>
        <end position="444"/>
    </location>
</feature>
<dbReference type="PANTHER" id="PTHR24149:SF14">
    <property type="entry name" value="ANKYRIN REPEAT DOMAIN 12"/>
    <property type="match status" value="1"/>
</dbReference>
<feature type="region of interest" description="Disordered" evidence="1">
    <location>
        <begin position="460"/>
        <end position="581"/>
    </location>
</feature>
<feature type="region of interest" description="Disordered" evidence="1">
    <location>
        <begin position="288"/>
        <end position="318"/>
    </location>
</feature>
<gene>
    <name evidence="3" type="primary">LOC102804234</name>
</gene>
<feature type="compositionally biased region" description="Polar residues" evidence="1">
    <location>
        <begin position="260"/>
        <end position="271"/>
    </location>
</feature>
<keyword evidence="2" id="KW-1185">Reference proteome</keyword>
<reference evidence="3" key="1">
    <citation type="submission" date="2025-08" db="UniProtKB">
        <authorList>
            <consortium name="RefSeq"/>
        </authorList>
    </citation>
    <scope>IDENTIFICATION</scope>
    <source>
        <tissue evidence="3">Testes</tissue>
    </source>
</reference>
<name>A0ABM0MVQ0_SACKO</name>
<feature type="compositionally biased region" description="Low complexity" evidence="1">
    <location>
        <begin position="422"/>
        <end position="431"/>
    </location>
</feature>
<feature type="compositionally biased region" description="Basic and acidic residues" evidence="1">
    <location>
        <begin position="378"/>
        <end position="388"/>
    </location>
</feature>
<sequence>MKEAKNVQDDIRMDVSFFTLQSTSSEEELFNPNLPSLMKENVEVLKPQQLFDDLKKLSNNNIDGEDKKHVDSSSDSDSSDSSDSESTKSGNGDHLSSSDSSISSDSDSSKETEDKVMKDLTQEESAQERNIFSTMQQTASPPKPSPGKNVVTTYSIKPPSSVDNQIQSLQANVRIVPKITIRLPQLSPKRDERKRSRDEESERPNKETGRHSSPQRSVTGQDKAFDKFVFSETDKKQVMDGPPRDTLRLLKTDEKGGQPIKNSVTSSNPVSCVNDASEIRTLLLKPRETGRTREIASPAASTGSEVTTNNRRRYNKNNDHELATVTSSQNSSARTVSCLGVTGKMTTRSSSALEGIITRSSSGRNSPKVSIDSSTHSNKSDKAEKASSKESSPARSDKSQTGNINFEISQTNSGKSSPKTMPESASSGSERSSPKRVSDSFVPTVGKLTIKVGVAENIIQSSNQAGKSSPKTNNGVSTGVSKTDELSEKPVRVTRTLRSNSHAHAHAQAQANSGSENSNQEKEKETINVPLTRSRRNQVEATTTTPSEPAPPPPVVESHPRKRKMARHREQNNDESVLEPPVRLAPEQRTNSFEMFLNIRQIVAERHKSLCPVTSKAPQGFKQYLTFRKNYVLDNSDHSKRKAVPQ</sequence>
<dbReference type="Proteomes" id="UP000694865">
    <property type="component" value="Unplaced"/>
</dbReference>
<organism evidence="2 3">
    <name type="scientific">Saccoglossus kowalevskii</name>
    <name type="common">Acorn worm</name>
    <dbReference type="NCBI Taxonomy" id="10224"/>
    <lineage>
        <taxon>Eukaryota</taxon>
        <taxon>Metazoa</taxon>
        <taxon>Hemichordata</taxon>
        <taxon>Enteropneusta</taxon>
        <taxon>Harrimaniidae</taxon>
        <taxon>Saccoglossus</taxon>
    </lineage>
</organism>
<feature type="compositionally biased region" description="Low complexity" evidence="1">
    <location>
        <begin position="499"/>
        <end position="513"/>
    </location>
</feature>
<feature type="compositionally biased region" description="Polar residues" evidence="1">
    <location>
        <begin position="211"/>
        <end position="220"/>
    </location>
</feature>
<feature type="compositionally biased region" description="Polar residues" evidence="1">
    <location>
        <begin position="299"/>
        <end position="308"/>
    </location>
</feature>
<evidence type="ECO:0000313" key="2">
    <source>
        <dbReference type="Proteomes" id="UP000694865"/>
    </source>
</evidence>
<feature type="region of interest" description="Disordered" evidence="1">
    <location>
        <begin position="56"/>
        <end position="271"/>
    </location>
</feature>
<dbReference type="GeneID" id="102804234"/>
<dbReference type="PANTHER" id="PTHR24149">
    <property type="entry name" value="ANKYRIN REPEAT DOMAIN-CONTAINING PROTEIN 12"/>
    <property type="match status" value="1"/>
</dbReference>
<accession>A0ABM0MVQ0</accession>